<evidence type="ECO:0000313" key="1">
    <source>
        <dbReference type="EMBL" id="KAA6408569.1"/>
    </source>
</evidence>
<dbReference type="EMBL" id="VXIT01000013">
    <property type="protein sequence ID" value="KAA6408569.1"/>
    <property type="molecule type" value="Genomic_DNA"/>
</dbReference>
<name>A0A5M8PGP4_9LECA</name>
<protein>
    <submittedName>
        <fullName evidence="1">Uncharacterized protein</fullName>
    </submittedName>
</protein>
<dbReference type="Proteomes" id="UP000324767">
    <property type="component" value="Unassembled WGS sequence"/>
</dbReference>
<gene>
    <name evidence="1" type="ORF">FRX48_07651</name>
</gene>
<sequence>MTEFSGILYMDFTPLGDESAQLTLLGEMRSVCNKLQKVQHSIWKLRGAAQRAKDKNPNHTFQKRVHEEYPEAMTGLRNLIELTERLSRGEYCSKSGLDYTLGDVMGNMARHILAREEFDDIKKTAHSTRTEVRRLPETEQMWTLFVDKQQVLLKDLASLQVLVGDFKRKMVATVDSIELSMYASF</sequence>
<dbReference type="OrthoDB" id="10484312at2759"/>
<proteinExistence type="predicted"/>
<organism evidence="1 2">
    <name type="scientific">Lasallia pustulata</name>
    <dbReference type="NCBI Taxonomy" id="136370"/>
    <lineage>
        <taxon>Eukaryota</taxon>
        <taxon>Fungi</taxon>
        <taxon>Dikarya</taxon>
        <taxon>Ascomycota</taxon>
        <taxon>Pezizomycotina</taxon>
        <taxon>Lecanoromycetes</taxon>
        <taxon>OSLEUM clade</taxon>
        <taxon>Umbilicariomycetidae</taxon>
        <taxon>Umbilicariales</taxon>
        <taxon>Umbilicariaceae</taxon>
        <taxon>Lasallia</taxon>
    </lineage>
</organism>
<dbReference type="AlphaFoldDB" id="A0A5M8PGP4"/>
<reference evidence="1 2" key="1">
    <citation type="submission" date="2019-09" db="EMBL/GenBank/DDBJ databases">
        <title>The hologenome of the rock-dwelling lichen Lasallia pustulata.</title>
        <authorList>
            <person name="Greshake Tzovaras B."/>
            <person name="Segers F."/>
            <person name="Bicker A."/>
            <person name="Dal Grande F."/>
            <person name="Otte J."/>
            <person name="Hankeln T."/>
            <person name="Schmitt I."/>
            <person name="Ebersberger I."/>
        </authorList>
    </citation>
    <scope>NUCLEOTIDE SEQUENCE [LARGE SCALE GENOMIC DNA]</scope>
    <source>
        <strain evidence="1">A1-1</strain>
    </source>
</reference>
<comment type="caution">
    <text evidence="1">The sequence shown here is derived from an EMBL/GenBank/DDBJ whole genome shotgun (WGS) entry which is preliminary data.</text>
</comment>
<evidence type="ECO:0000313" key="2">
    <source>
        <dbReference type="Proteomes" id="UP000324767"/>
    </source>
</evidence>
<accession>A0A5M8PGP4</accession>